<evidence type="ECO:0000256" key="1">
    <source>
        <dbReference type="ARBA" id="ARBA00007951"/>
    </source>
</evidence>
<dbReference type="AlphaFoldDB" id="A0A5C5ZBC9"/>
<dbReference type="SMART" id="SM00812">
    <property type="entry name" value="Alpha_L_fucos"/>
    <property type="match status" value="1"/>
</dbReference>
<protein>
    <recommendedName>
        <fullName evidence="2">alpha-L-fucosidase</fullName>
        <ecNumber evidence="2">3.2.1.51</ecNumber>
    </recommendedName>
</protein>
<organism evidence="9 10">
    <name type="scientific">Novipirellula herctigrandis</name>
    <dbReference type="NCBI Taxonomy" id="2527986"/>
    <lineage>
        <taxon>Bacteria</taxon>
        <taxon>Pseudomonadati</taxon>
        <taxon>Planctomycetota</taxon>
        <taxon>Planctomycetia</taxon>
        <taxon>Pirellulales</taxon>
        <taxon>Pirellulaceae</taxon>
        <taxon>Novipirellula</taxon>
    </lineage>
</organism>
<reference evidence="9 10" key="1">
    <citation type="submission" date="2019-02" db="EMBL/GenBank/DDBJ databases">
        <title>Deep-cultivation of Planctomycetes and their phenomic and genomic characterization uncovers novel biology.</title>
        <authorList>
            <person name="Wiegand S."/>
            <person name="Jogler M."/>
            <person name="Boedeker C."/>
            <person name="Pinto D."/>
            <person name="Vollmers J."/>
            <person name="Rivas-Marin E."/>
            <person name="Kohn T."/>
            <person name="Peeters S.H."/>
            <person name="Heuer A."/>
            <person name="Rast P."/>
            <person name="Oberbeckmann S."/>
            <person name="Bunk B."/>
            <person name="Jeske O."/>
            <person name="Meyerdierks A."/>
            <person name="Storesund J.E."/>
            <person name="Kallscheuer N."/>
            <person name="Luecker S."/>
            <person name="Lage O.M."/>
            <person name="Pohl T."/>
            <person name="Merkel B.J."/>
            <person name="Hornburger P."/>
            <person name="Mueller R.-W."/>
            <person name="Bruemmer F."/>
            <person name="Labrenz M."/>
            <person name="Spormann A.M."/>
            <person name="Op Den Camp H."/>
            <person name="Overmann J."/>
            <person name="Amann R."/>
            <person name="Jetten M.S.M."/>
            <person name="Mascher T."/>
            <person name="Medema M.H."/>
            <person name="Devos D.P."/>
            <person name="Kaster A.-K."/>
            <person name="Ovreas L."/>
            <person name="Rohde M."/>
            <person name="Galperin M.Y."/>
            <person name="Jogler C."/>
        </authorList>
    </citation>
    <scope>NUCLEOTIDE SEQUENCE [LARGE SCALE GENOMIC DNA]</scope>
    <source>
        <strain evidence="9 10">CA13</strain>
    </source>
</reference>
<evidence type="ECO:0000259" key="7">
    <source>
        <dbReference type="Pfam" id="PF01120"/>
    </source>
</evidence>
<name>A0A5C5ZBC9_9BACT</name>
<evidence type="ECO:0000313" key="10">
    <source>
        <dbReference type="Proteomes" id="UP000315010"/>
    </source>
</evidence>
<dbReference type="Gene3D" id="2.60.120.260">
    <property type="entry name" value="Galactose-binding domain-like"/>
    <property type="match status" value="1"/>
</dbReference>
<dbReference type="Proteomes" id="UP000315010">
    <property type="component" value="Unassembled WGS sequence"/>
</dbReference>
<dbReference type="InterPro" id="IPR031919">
    <property type="entry name" value="Fucosidase_C"/>
</dbReference>
<comment type="caution">
    <text evidence="9">The sequence shown here is derived from an EMBL/GenBank/DDBJ whole genome shotgun (WGS) entry which is preliminary data.</text>
</comment>
<proteinExistence type="inferred from homology"/>
<feature type="domain" description="Alpha-L-fucosidase C-terminal" evidence="8">
    <location>
        <begin position="457"/>
        <end position="533"/>
    </location>
</feature>
<dbReference type="GO" id="GO:0005764">
    <property type="term" value="C:lysosome"/>
    <property type="evidence" value="ECO:0007669"/>
    <property type="project" value="TreeGrafter"/>
</dbReference>
<dbReference type="Pfam" id="PF01120">
    <property type="entry name" value="Alpha_L_fucos"/>
    <property type="match status" value="1"/>
</dbReference>
<feature type="domain" description="Glycoside hydrolase family 29 N-terminal" evidence="7">
    <location>
        <begin position="50"/>
        <end position="441"/>
    </location>
</feature>
<dbReference type="InterPro" id="IPR057739">
    <property type="entry name" value="Glyco_hydro_29_N"/>
</dbReference>
<comment type="similarity">
    <text evidence="1">Belongs to the glycosyl hydrolase 29 family.</text>
</comment>
<dbReference type="InterPro" id="IPR000933">
    <property type="entry name" value="Glyco_hydro_29"/>
</dbReference>
<dbReference type="PANTHER" id="PTHR10030:SF37">
    <property type="entry name" value="ALPHA-L-FUCOSIDASE-RELATED"/>
    <property type="match status" value="1"/>
</dbReference>
<accession>A0A5C5ZBC9</accession>
<dbReference type="GO" id="GO:0006004">
    <property type="term" value="P:fucose metabolic process"/>
    <property type="evidence" value="ECO:0007669"/>
    <property type="project" value="TreeGrafter"/>
</dbReference>
<dbReference type="PANTHER" id="PTHR10030">
    <property type="entry name" value="ALPHA-L-FUCOSIDASE"/>
    <property type="match status" value="1"/>
</dbReference>
<evidence type="ECO:0000256" key="6">
    <source>
        <dbReference type="SAM" id="MobiDB-lite"/>
    </source>
</evidence>
<evidence type="ECO:0000256" key="5">
    <source>
        <dbReference type="ARBA" id="ARBA00023295"/>
    </source>
</evidence>
<dbReference type="Gene3D" id="3.20.20.80">
    <property type="entry name" value="Glycosidases"/>
    <property type="match status" value="1"/>
</dbReference>
<dbReference type="EMBL" id="SJPJ01000001">
    <property type="protein sequence ID" value="TWT84447.1"/>
    <property type="molecule type" value="Genomic_DNA"/>
</dbReference>
<evidence type="ECO:0000256" key="3">
    <source>
        <dbReference type="ARBA" id="ARBA00022729"/>
    </source>
</evidence>
<keyword evidence="10" id="KW-1185">Reference proteome</keyword>
<evidence type="ECO:0000256" key="2">
    <source>
        <dbReference type="ARBA" id="ARBA00012662"/>
    </source>
</evidence>
<dbReference type="SUPFAM" id="SSF51445">
    <property type="entry name" value="(Trans)glycosidases"/>
    <property type="match status" value="1"/>
</dbReference>
<dbReference type="InterPro" id="IPR013780">
    <property type="entry name" value="Glyco_hydro_b"/>
</dbReference>
<dbReference type="RefSeq" id="WP_419194905.1">
    <property type="nucleotide sequence ID" value="NZ_SJPJ01000001.1"/>
</dbReference>
<dbReference type="GO" id="GO:0016139">
    <property type="term" value="P:glycoside catabolic process"/>
    <property type="evidence" value="ECO:0007669"/>
    <property type="project" value="TreeGrafter"/>
</dbReference>
<dbReference type="Gene3D" id="2.60.40.1180">
    <property type="entry name" value="Golgi alpha-mannosidase II"/>
    <property type="match status" value="1"/>
</dbReference>
<dbReference type="Pfam" id="PF16757">
    <property type="entry name" value="Fucosidase_C"/>
    <property type="match status" value="1"/>
</dbReference>
<evidence type="ECO:0000313" key="9">
    <source>
        <dbReference type="EMBL" id="TWT84447.1"/>
    </source>
</evidence>
<keyword evidence="4" id="KW-0378">Hydrolase</keyword>
<dbReference type="InterPro" id="IPR017853">
    <property type="entry name" value="GH"/>
</dbReference>
<dbReference type="EC" id="3.2.1.51" evidence="2"/>
<evidence type="ECO:0000256" key="4">
    <source>
        <dbReference type="ARBA" id="ARBA00022801"/>
    </source>
</evidence>
<gene>
    <name evidence="9" type="ORF">CA13_59250</name>
</gene>
<keyword evidence="3" id="KW-0732">Signal</keyword>
<dbReference type="GO" id="GO:0004560">
    <property type="term" value="F:alpha-L-fucosidase activity"/>
    <property type="evidence" value="ECO:0007669"/>
    <property type="project" value="InterPro"/>
</dbReference>
<sequence>MIFRNLAVANLCAIAFGLIFNSIAISQDEVRPISEVDIWNLPPLPVYPGAYEANWDSLSKYEVPEWFREAKLGIWSHWDPQSVPEQGDWYARRMYIEGERHYEHCLKTYGHPSEFGYKDLCGLWTCDQWDPDGFVNLAVETGGKYFTALANHHDNYDLWDSKYQPWNSVNLGPKKDVIGIWGEAARKRGLPFGVTVHATPARTWGQFMSVRYTSDKSGPKKGVPYDAVAATLQDGKGALWEGLDPRDLYGPPHVKEQDANSSPFANQFMWRVDDLLKYNPDLLYFDESVGLNQVDLGVKMGFGHLAPQIAANYYNKSMAMNQGKQIAVLNIKEVGGKRNSLGTQEEAETVSHSLVKDSEKKTETSIEAYPFQTDDSIGPWHMDVNRPYSHDARWVIHKLIENVSKNGNLLLGIPQRAQGNVDPEAVEICHNIGAWLKTNGEGIYGSRPFEVYKSENGPVFFTRKDGHVYASCLKWPQTQQLVMPELRLGSATVGVVSEIELLGSSDKILFEQTEQSLTVQLPPTQPNAIAAVFKIVHDKDWVNDDDPGVHYYGWTHRVNRDRGEFNNDVYDSRNRGDRCTFKFNGTGIKIVSNINSDSGDLVVLIDGQFDKTVDLARGNACDVQQIVYQSSDLSDGEHQIDVVNASDKLVVIDAFIVRREVE</sequence>
<evidence type="ECO:0000259" key="8">
    <source>
        <dbReference type="Pfam" id="PF16757"/>
    </source>
</evidence>
<keyword evidence="5" id="KW-0326">Glycosidase</keyword>
<feature type="region of interest" description="Disordered" evidence="6">
    <location>
        <begin position="340"/>
        <end position="359"/>
    </location>
</feature>